<reference evidence="1 2" key="1">
    <citation type="submission" date="2017-06" db="EMBL/GenBank/DDBJ databases">
        <title>Genome sequence of Lactobacillus plantarum subsp. plantarum strain SRCM101258.</title>
        <authorList>
            <person name="Cho S.H."/>
        </authorList>
    </citation>
    <scope>NUCLEOTIDE SEQUENCE [LARGE SCALE GENOMIC DNA]</scope>
    <source>
        <strain evidence="1 2">SRCM101258</strain>
    </source>
</reference>
<evidence type="ECO:0000313" key="1">
    <source>
        <dbReference type="EMBL" id="POD88786.1"/>
    </source>
</evidence>
<dbReference type="Proteomes" id="UP000236990">
    <property type="component" value="Unassembled WGS sequence"/>
</dbReference>
<accession>A0A2S3U8Z6</accession>
<protein>
    <submittedName>
        <fullName evidence="1">Uncharacterized protein</fullName>
    </submittedName>
</protein>
<organism evidence="1 2">
    <name type="scientific">Lactiplantibacillus plantarum subsp. plantarum</name>
    <dbReference type="NCBI Taxonomy" id="337330"/>
    <lineage>
        <taxon>Bacteria</taxon>
        <taxon>Bacillati</taxon>
        <taxon>Bacillota</taxon>
        <taxon>Bacilli</taxon>
        <taxon>Lactobacillales</taxon>
        <taxon>Lactobacillaceae</taxon>
        <taxon>Lactiplantibacillus</taxon>
    </lineage>
</organism>
<name>A0A2S3U8Z6_LACPN</name>
<dbReference type="EMBL" id="NKCZ01000061">
    <property type="protein sequence ID" value="POD88786.1"/>
    <property type="molecule type" value="Genomic_DNA"/>
</dbReference>
<comment type="caution">
    <text evidence="1">The sequence shown here is derived from an EMBL/GenBank/DDBJ whole genome shotgun (WGS) entry which is preliminary data.</text>
</comment>
<evidence type="ECO:0000313" key="2">
    <source>
        <dbReference type="Proteomes" id="UP000236990"/>
    </source>
</evidence>
<dbReference type="AlphaFoldDB" id="A0A2S3U8Z6"/>
<sequence length="101" mass="10842">MYQYNYTNIASVAEAYGAADMLAMNSGYSNTFLYTYTLSPATVVDTISLTGSDGVAIGSITFDGSSGSTYVPSSELPTTIVKNGVTVLFECHRARQYPDLR</sequence>
<proteinExistence type="predicted"/>
<gene>
    <name evidence="1" type="ORF">S101258_00500</name>
</gene>